<proteinExistence type="inferred from homology"/>
<keyword evidence="10" id="KW-1185">Reference proteome</keyword>
<protein>
    <recommendedName>
        <fullName evidence="7">Oleosin</fullName>
    </recommendedName>
</protein>
<dbReference type="PROSITE" id="PS00811">
    <property type="entry name" value="OLEOSINS"/>
    <property type="match status" value="1"/>
</dbReference>
<dbReference type="OrthoDB" id="1929188at2759"/>
<dbReference type="PANTHER" id="PTHR33203:SF63">
    <property type="entry name" value="OLEOSIN 18.2 KDA"/>
    <property type="match status" value="1"/>
</dbReference>
<feature type="transmembrane region" description="Helical" evidence="9">
    <location>
        <begin position="71"/>
        <end position="93"/>
    </location>
</feature>
<sequence>MATATDRAPHQVQVHTPTTQRVDVPRRGYDVSGGGIKTLLPERGPSTSQIIAVLVGVPTGGTLLLLSGLSLLGTIIGLAIATPVFIFFSPVIVPAVVTIGLAVTGILTAGACGLTGLMSLSWMINFIRQVHGTTVPDQLDSVKRRMADMADYVGQKTKDAGQEIQTKAQDVKRSSS</sequence>
<evidence type="ECO:0000256" key="1">
    <source>
        <dbReference type="ARBA" id="ARBA00002582"/>
    </source>
</evidence>
<reference evidence="10" key="1">
    <citation type="journal article" date="2016" name="Nat. Genet.">
        <title>The genome sequences of Arachis duranensis and Arachis ipaensis, the diploid ancestors of cultivated peanut.</title>
        <authorList>
            <person name="Bertioli D.J."/>
            <person name="Cannon S.B."/>
            <person name="Froenicke L."/>
            <person name="Huang G."/>
            <person name="Farmer A.D."/>
            <person name="Cannon E.K."/>
            <person name="Liu X."/>
            <person name="Gao D."/>
            <person name="Clevenger J."/>
            <person name="Dash S."/>
            <person name="Ren L."/>
            <person name="Moretzsohn M.C."/>
            <person name="Shirasawa K."/>
            <person name="Huang W."/>
            <person name="Vidigal B."/>
            <person name="Abernathy B."/>
            <person name="Chu Y."/>
            <person name="Niederhuth C.E."/>
            <person name="Umale P."/>
            <person name="Araujo A.C."/>
            <person name="Kozik A."/>
            <person name="Kim K.D."/>
            <person name="Burow M.D."/>
            <person name="Varshney R.K."/>
            <person name="Wang X."/>
            <person name="Zhang X."/>
            <person name="Barkley N."/>
            <person name="Guimaraes P.M."/>
            <person name="Isobe S."/>
            <person name="Guo B."/>
            <person name="Liao B."/>
            <person name="Stalker H.T."/>
            <person name="Schmitz R.J."/>
            <person name="Scheffler B.E."/>
            <person name="Leal-Bertioli S.C."/>
            <person name="Xun X."/>
            <person name="Jackson S.A."/>
            <person name="Michelmore R."/>
            <person name="Ozias-Akins P."/>
        </authorList>
    </citation>
    <scope>NUCLEOTIDE SEQUENCE [LARGE SCALE GENOMIC DNA]</scope>
    <source>
        <strain evidence="10">cv. V14167</strain>
    </source>
</reference>
<evidence type="ECO:0000256" key="9">
    <source>
        <dbReference type="SAM" id="Phobius"/>
    </source>
</evidence>
<accession>A0A6P4DHQ9</accession>
<reference evidence="11" key="2">
    <citation type="submission" date="2025-08" db="UniProtKB">
        <authorList>
            <consortium name="RefSeq"/>
        </authorList>
    </citation>
    <scope>IDENTIFICATION</scope>
    <source>
        <tissue evidence="11">Whole plant</tissue>
    </source>
</reference>
<evidence type="ECO:0000256" key="4">
    <source>
        <dbReference type="ARBA" id="ARBA00022692"/>
    </source>
</evidence>
<evidence type="ECO:0000256" key="8">
    <source>
        <dbReference type="SAM" id="MobiDB-lite"/>
    </source>
</evidence>
<dbReference type="GO" id="GO:0019915">
    <property type="term" value="P:lipid storage"/>
    <property type="evidence" value="ECO:0007669"/>
    <property type="project" value="TreeGrafter"/>
</dbReference>
<evidence type="ECO:0000256" key="2">
    <source>
        <dbReference type="ARBA" id="ARBA00010858"/>
    </source>
</evidence>
<name>A0A6P4DHQ9_ARADU</name>
<comment type="subcellular location">
    <subcellularLocation>
        <location evidence="7">Lipid droplet</location>
    </subcellularLocation>
    <subcellularLocation>
        <location evidence="7">Membrane</location>
        <topology evidence="7">Multi-pass membrane protein</topology>
    </subcellularLocation>
</comment>
<evidence type="ECO:0000256" key="5">
    <source>
        <dbReference type="ARBA" id="ARBA00022989"/>
    </source>
</evidence>
<dbReference type="Pfam" id="PF01277">
    <property type="entry name" value="Oleosin"/>
    <property type="match status" value="1"/>
</dbReference>
<keyword evidence="6 9" id="KW-0472">Membrane</keyword>
<keyword evidence="5 9" id="KW-1133">Transmembrane helix</keyword>
<dbReference type="AlphaFoldDB" id="A0A6P4DHQ9"/>
<feature type="transmembrane region" description="Helical" evidence="9">
    <location>
        <begin position="47"/>
        <end position="66"/>
    </location>
</feature>
<dbReference type="GO" id="GO:0016020">
    <property type="term" value="C:membrane"/>
    <property type="evidence" value="ECO:0007669"/>
    <property type="project" value="UniProtKB-SubCell"/>
</dbReference>
<dbReference type="PANTHER" id="PTHR33203">
    <property type="entry name" value="OLEOSIN"/>
    <property type="match status" value="1"/>
</dbReference>
<dbReference type="GeneID" id="107490049"/>
<evidence type="ECO:0000256" key="6">
    <source>
        <dbReference type="ARBA" id="ARBA00023136"/>
    </source>
</evidence>
<dbReference type="GO" id="GO:0010344">
    <property type="term" value="P:seed oilbody biogenesis"/>
    <property type="evidence" value="ECO:0007669"/>
    <property type="project" value="TreeGrafter"/>
</dbReference>
<dbReference type="SMR" id="A0A6P4DHQ9"/>
<organism evidence="10 11">
    <name type="scientific">Arachis duranensis</name>
    <name type="common">Wild peanut</name>
    <dbReference type="NCBI Taxonomy" id="130453"/>
    <lineage>
        <taxon>Eukaryota</taxon>
        <taxon>Viridiplantae</taxon>
        <taxon>Streptophyta</taxon>
        <taxon>Embryophyta</taxon>
        <taxon>Tracheophyta</taxon>
        <taxon>Spermatophyta</taxon>
        <taxon>Magnoliopsida</taxon>
        <taxon>eudicotyledons</taxon>
        <taxon>Gunneridae</taxon>
        <taxon>Pentapetalae</taxon>
        <taxon>rosids</taxon>
        <taxon>fabids</taxon>
        <taxon>Fabales</taxon>
        <taxon>Fabaceae</taxon>
        <taxon>Papilionoideae</taxon>
        <taxon>50 kb inversion clade</taxon>
        <taxon>dalbergioids sensu lato</taxon>
        <taxon>Dalbergieae</taxon>
        <taxon>Pterocarpus clade</taxon>
        <taxon>Arachis</taxon>
    </lineage>
</organism>
<dbReference type="InterPro" id="IPR000136">
    <property type="entry name" value="Oleosin"/>
</dbReference>
<comment type="similarity">
    <text evidence="2 7">Belongs to the oleosin family.</text>
</comment>
<gene>
    <name evidence="11" type="primary">LOC107490049</name>
</gene>
<feature type="region of interest" description="Disordered" evidence="8">
    <location>
        <begin position="156"/>
        <end position="176"/>
    </location>
</feature>
<dbReference type="GO" id="GO:0012511">
    <property type="term" value="C:monolayer-surrounded lipid storage body"/>
    <property type="evidence" value="ECO:0007669"/>
    <property type="project" value="InterPro"/>
</dbReference>
<evidence type="ECO:0000256" key="7">
    <source>
        <dbReference type="RuleBase" id="RU000540"/>
    </source>
</evidence>
<dbReference type="Proteomes" id="UP000515211">
    <property type="component" value="Chromosome 5"/>
</dbReference>
<evidence type="ECO:0000313" key="10">
    <source>
        <dbReference type="Proteomes" id="UP000515211"/>
    </source>
</evidence>
<evidence type="ECO:0000256" key="3">
    <source>
        <dbReference type="ARBA" id="ARBA00022677"/>
    </source>
</evidence>
<evidence type="ECO:0000313" key="11">
    <source>
        <dbReference type="RefSeq" id="XP_015966302.1"/>
    </source>
</evidence>
<dbReference type="GO" id="GO:0050826">
    <property type="term" value="P:response to freezing"/>
    <property type="evidence" value="ECO:0007669"/>
    <property type="project" value="TreeGrafter"/>
</dbReference>
<dbReference type="RefSeq" id="XP_015966302.1">
    <property type="nucleotide sequence ID" value="XM_016110816.3"/>
</dbReference>
<keyword evidence="3 7" id="KW-0551">Lipid droplet</keyword>
<dbReference type="KEGG" id="adu:107490049"/>
<keyword evidence="4 9" id="KW-0812">Transmembrane</keyword>
<feature type="transmembrane region" description="Helical" evidence="9">
    <location>
        <begin position="99"/>
        <end position="120"/>
    </location>
</feature>
<comment type="function">
    <text evidence="1">May have a structural role to stabilize the lipid body during desiccation of the seed by preventing coalescence of the oil. Probably interacts with both lipid and phospholipid moieties of lipid bodies. May also provide recognition signals for specific lipase anchorage in lipolysis during seedling growth.</text>
</comment>